<evidence type="ECO:0000313" key="1">
    <source>
        <dbReference type="EMBL" id="PWY57447.1"/>
    </source>
</evidence>
<dbReference type="EMBL" id="RZGX01000001">
    <property type="protein sequence ID" value="RUR26529.1"/>
    <property type="molecule type" value="Genomic_DNA"/>
</dbReference>
<dbReference type="Proteomes" id="UP000287374">
    <property type="component" value="Unassembled WGS sequence"/>
</dbReference>
<dbReference type="Proteomes" id="UP000247152">
    <property type="component" value="Unassembled WGS sequence"/>
</dbReference>
<keyword evidence="4" id="KW-1185">Reference proteome</keyword>
<proteinExistence type="predicted"/>
<dbReference type="RefSeq" id="WP_110141279.1">
    <property type="nucleotide sequence ID" value="NZ_QHJG01000002.1"/>
</dbReference>
<reference evidence="2 4" key="2">
    <citation type="submission" date="2018-12" db="EMBL/GenBank/DDBJ databases">
        <title>Legionella sp,whole genome shotgun sequence.</title>
        <authorList>
            <person name="Wu H."/>
        </authorList>
    </citation>
    <scope>NUCLEOTIDE SEQUENCE [LARGE SCALE GENOMIC DNA]</scope>
    <source>
        <strain evidence="2">Km489</strain>
        <strain evidence="4">km489</strain>
    </source>
</reference>
<gene>
    <name evidence="1" type="ORF">DGG96_01655</name>
    <name evidence="2" type="ORF">ELY20_01020</name>
</gene>
<dbReference type="EMBL" id="QHJG01000002">
    <property type="protein sequence ID" value="PWY57447.1"/>
    <property type="molecule type" value="Genomic_DNA"/>
</dbReference>
<evidence type="ECO:0000313" key="2">
    <source>
        <dbReference type="EMBL" id="RUR26529.1"/>
    </source>
</evidence>
<reference evidence="1 3" key="1">
    <citation type="submission" date="2018-05" db="EMBL/GenBank/DDBJ databases">
        <title>Legionella qingyii sp.nov., whole genome shotgun sequence.</title>
        <authorList>
            <person name="Wu H."/>
            <person name="Zhu Q."/>
            <person name="Hu C."/>
        </authorList>
    </citation>
    <scope>NUCLEOTIDE SEQUENCE [LARGE SCALE GENOMIC DNA]</scope>
    <source>
        <strain evidence="1 3">HEB18</strain>
    </source>
</reference>
<dbReference type="OrthoDB" id="5647045at2"/>
<organism evidence="1 3">
    <name type="scientific">Legionella qingyii</name>
    <dbReference type="NCBI Taxonomy" id="2184757"/>
    <lineage>
        <taxon>Bacteria</taxon>
        <taxon>Pseudomonadati</taxon>
        <taxon>Pseudomonadota</taxon>
        <taxon>Gammaproteobacteria</taxon>
        <taxon>Legionellales</taxon>
        <taxon>Legionellaceae</taxon>
        <taxon>Legionella</taxon>
    </lineage>
</organism>
<comment type="caution">
    <text evidence="1">The sequence shown here is derived from an EMBL/GenBank/DDBJ whole genome shotgun (WGS) entry which is preliminary data.</text>
</comment>
<evidence type="ECO:0000313" key="3">
    <source>
        <dbReference type="Proteomes" id="UP000247152"/>
    </source>
</evidence>
<accession>A0A317U9W4</accession>
<dbReference type="AlphaFoldDB" id="A0A317U9W4"/>
<sequence length="955" mass="109520">MLVMKDCAIEPGDILFVVSNSNKPWGRLKQAAQSLTTAGNKHGHKEVITVFVCTGKNKYGVICHNYERQMSVSTEAFIQNLQESTIEELTTLLLSYCNTEFNATQIKNALAGGSLWMKRLAAEMTGNEDSDELIKRFLTATQERKAKLIQLLVTFWRASGEAEVLPAVHSSLLVFKHTDSEQRQKFLTAYQEQVKVTERLHKQGKSRTSFWAVIKSLFQWSNQQDKKDREGITPSDATFCSQNVMQVLNQVDPNLVHRGRHVLPKTLEAGLREATKCRKKSDETVNQGQIDDFETMIAAQEQFLPPFSLQILPATGKELMSTLLAVVDNEIKRIETKRWANQEDRKKASDLKQLLLPFRAEKYQKYPINLQVDVALKLIATLLPTLQRKTGWLGEWFPATSYANVRAFARTQGIFDGDIRDTLEKLKSNPSPTIEEEEMNEEEGDDLESLSTGQIYIFSDWSFSSWPTSKRELMLKHMLGLLAEGHELYTWENGQLIKRDKESLKSAINGADFDDLLASKLKPANQATVLAQAQHQQLDTTQIHFLDYKFCRELTDDRESIETHLNQVAAIFSSKLDEQHLNQTKQRIIDIELANSTYDQKEQLEMQTLKKRIATQNGIKQKTYRSGIDTRAFVSQPSHREPIFRSIDLLSLTPSAKYYRNEVYSDLVIHENPSSPFEYFELVGMNATENLVGCKYQFHPEGLTEKLINNRKKESNLVLLEGKKRLSLTEDWQALPSLHPGETLLDIAIKGLKKDDFEIKYSKENRLHYIRLLKPTAEPREAFTNLLLRMHKNYRANPVFNTLSALSSEHQQIHRLLMKYLKFGKDRGKLRNATGVTVHNGNEYLQEARKLSVASCRIRAIAFKEEMQQLYPEVPVSIVVNSDHCFVEMELDGQWQRYCLGGYRDTPSLVESVREDTLTSTYSNSKKQQFFTDKPKQQPQGDFLVEEDMFINNFA</sequence>
<protein>
    <submittedName>
        <fullName evidence="1">Uncharacterized protein</fullName>
    </submittedName>
</protein>
<evidence type="ECO:0000313" key="4">
    <source>
        <dbReference type="Proteomes" id="UP000287374"/>
    </source>
</evidence>
<name>A0A317U9W4_9GAMM</name>